<comment type="caution">
    <text evidence="2">The sequence shown here is derived from an EMBL/GenBank/DDBJ whole genome shotgun (WGS) entry which is preliminary data.</text>
</comment>
<reference evidence="2 3" key="1">
    <citation type="submission" date="2021-06" db="EMBL/GenBank/DDBJ databases">
        <authorList>
            <person name="Palmer J.M."/>
        </authorList>
    </citation>
    <scope>NUCLEOTIDE SEQUENCE [LARGE SCALE GENOMIC DNA]</scope>
    <source>
        <strain evidence="3">if_2019</strain>
        <tissue evidence="2">Muscle</tissue>
    </source>
</reference>
<name>A0ABV0SUK4_9TELE</name>
<gene>
    <name evidence="2" type="ORF">ILYODFUR_006005</name>
</gene>
<organism evidence="2 3">
    <name type="scientific">Ilyodon furcidens</name>
    <name type="common">goldbreast splitfin</name>
    <dbReference type="NCBI Taxonomy" id="33524"/>
    <lineage>
        <taxon>Eukaryota</taxon>
        <taxon>Metazoa</taxon>
        <taxon>Chordata</taxon>
        <taxon>Craniata</taxon>
        <taxon>Vertebrata</taxon>
        <taxon>Euteleostomi</taxon>
        <taxon>Actinopterygii</taxon>
        <taxon>Neopterygii</taxon>
        <taxon>Teleostei</taxon>
        <taxon>Neoteleostei</taxon>
        <taxon>Acanthomorphata</taxon>
        <taxon>Ovalentaria</taxon>
        <taxon>Atherinomorphae</taxon>
        <taxon>Cyprinodontiformes</taxon>
        <taxon>Goodeidae</taxon>
        <taxon>Ilyodon</taxon>
    </lineage>
</organism>
<dbReference type="Proteomes" id="UP001482620">
    <property type="component" value="Unassembled WGS sequence"/>
</dbReference>
<evidence type="ECO:0000256" key="1">
    <source>
        <dbReference type="SAM" id="MobiDB-lite"/>
    </source>
</evidence>
<accession>A0ABV0SUK4</accession>
<evidence type="ECO:0000313" key="3">
    <source>
        <dbReference type="Proteomes" id="UP001482620"/>
    </source>
</evidence>
<dbReference type="EMBL" id="JAHRIQ010011947">
    <property type="protein sequence ID" value="MEQ2224298.1"/>
    <property type="molecule type" value="Genomic_DNA"/>
</dbReference>
<sequence>MPGFHANQQTGSYCPPVTSSSGEQPVWVHHQAQKSPLNPVMLGCIYGHTSFSSMDGPDRIFGRNRIWTRTSKRQALYCVKGTNGPAGCLVSKRAERFTAWPQMLMTHSAVFRSFMKPKPLTSTE</sequence>
<keyword evidence="3" id="KW-1185">Reference proteome</keyword>
<proteinExistence type="predicted"/>
<protein>
    <submittedName>
        <fullName evidence="2">Uncharacterized protein</fullName>
    </submittedName>
</protein>
<evidence type="ECO:0000313" key="2">
    <source>
        <dbReference type="EMBL" id="MEQ2224298.1"/>
    </source>
</evidence>
<feature type="region of interest" description="Disordered" evidence="1">
    <location>
        <begin position="1"/>
        <end position="21"/>
    </location>
</feature>